<dbReference type="PANTHER" id="PTHR10353">
    <property type="entry name" value="GLYCOSYL HYDROLASE"/>
    <property type="match status" value="1"/>
</dbReference>
<feature type="compositionally biased region" description="Polar residues" evidence="5">
    <location>
        <begin position="295"/>
        <end position="310"/>
    </location>
</feature>
<evidence type="ECO:0000256" key="3">
    <source>
        <dbReference type="ARBA" id="ARBA00023295"/>
    </source>
</evidence>
<evidence type="ECO:0000256" key="2">
    <source>
        <dbReference type="ARBA" id="ARBA00022801"/>
    </source>
</evidence>
<dbReference type="Proteomes" id="UP000714275">
    <property type="component" value="Unassembled WGS sequence"/>
</dbReference>
<proteinExistence type="inferred from homology"/>
<sequence length="621" mass="71151">MMYFHCAIQIPMESSHLHFKFHLLFETAVSQLIHYPEYNSTLILRSEISLQRYILLSDSSLPTSPRPQIQPLHNRHCALKRYIPLKPSSKVCAVSSRYYKEKSEIYPVAMHFAKHSAANALINGWKSVELCQAYILMSIYAVPARRWEEDRSWLYTGRTCGAVSTTQPQTEREMLNRARFGKPSTIKEDYITRYSTDWYKQSRFRDKRFVCERLVPTAFVALPSPQFNTKDGRMMITPFKFIMSSLLLRERHQESHLKHSNKLLYHPNTQSNSSNIKREIGHLCHDDRRPPKTGGKQSSDAVPAASSNSVDPARGSNLRLNKAVNQFVLFTFQIPKVAYKLLKDFIWGFATASLQIEGSANVDGCGKSIWDDFSKQPGKTVDGRDGDVATDSYRLWKEDIALLAQYGVKSYCFSLSWSCIIPLGGRNDPVNPKGIAFYSNFINALLYHWHIPQAQHDRYGDWLNKDEIVQDYVRYAKVCFQAFGNQVKHWLTVNEPWCISIFGYGRGVFAPGRSSDRGRSPKATPPPNRGFKLYREEFKAVQGGQIGITLNGDWAMPYNDSPQNVEAVQHTLDVAIGWFAVLRERLLEFTPEELKVVKESSDFYGMNTYTINLCSTFILFT</sequence>
<evidence type="ECO:0000313" key="7">
    <source>
        <dbReference type="Proteomes" id="UP000714275"/>
    </source>
</evidence>
<dbReference type="AlphaFoldDB" id="A0A9P6ZHR4"/>
<keyword evidence="2 6" id="KW-0378">Hydrolase</keyword>
<dbReference type="GO" id="GO:0005975">
    <property type="term" value="P:carbohydrate metabolic process"/>
    <property type="evidence" value="ECO:0007669"/>
    <property type="project" value="InterPro"/>
</dbReference>
<dbReference type="GO" id="GO:0008422">
    <property type="term" value="F:beta-glucosidase activity"/>
    <property type="evidence" value="ECO:0007669"/>
    <property type="project" value="TreeGrafter"/>
</dbReference>
<dbReference type="SUPFAM" id="SSF51445">
    <property type="entry name" value="(Trans)glycosidases"/>
    <property type="match status" value="1"/>
</dbReference>
<evidence type="ECO:0000313" key="6">
    <source>
        <dbReference type="EMBL" id="KAG1765482.1"/>
    </source>
</evidence>
<dbReference type="CDD" id="cd12148">
    <property type="entry name" value="fungal_TF_MHR"/>
    <property type="match status" value="1"/>
</dbReference>
<evidence type="ECO:0000256" key="4">
    <source>
        <dbReference type="RuleBase" id="RU003690"/>
    </source>
</evidence>
<dbReference type="Gene3D" id="3.20.20.80">
    <property type="entry name" value="Glycosidases"/>
    <property type="match status" value="1"/>
</dbReference>
<dbReference type="Pfam" id="PF00232">
    <property type="entry name" value="Glyco_hydro_1"/>
    <property type="match status" value="1"/>
</dbReference>
<gene>
    <name evidence="6" type="ORF">EV702DRAFT_1051018</name>
</gene>
<dbReference type="EMBL" id="JABBWD010000107">
    <property type="protein sequence ID" value="KAG1765482.1"/>
    <property type="molecule type" value="Genomic_DNA"/>
</dbReference>
<evidence type="ECO:0000256" key="5">
    <source>
        <dbReference type="SAM" id="MobiDB-lite"/>
    </source>
</evidence>
<keyword evidence="3" id="KW-0326">Glycosidase</keyword>
<protein>
    <submittedName>
        <fullName evidence="6">Glycoside hydrolase superfamily</fullName>
    </submittedName>
</protein>
<comment type="similarity">
    <text evidence="1 4">Belongs to the glycosyl hydrolase 1 family.</text>
</comment>
<comment type="caution">
    <text evidence="6">The sequence shown here is derived from an EMBL/GenBank/DDBJ whole genome shotgun (WGS) entry which is preliminary data.</text>
</comment>
<feature type="region of interest" description="Disordered" evidence="5">
    <location>
        <begin position="284"/>
        <end position="313"/>
    </location>
</feature>
<dbReference type="InterPro" id="IPR017853">
    <property type="entry name" value="GH"/>
</dbReference>
<dbReference type="InterPro" id="IPR001360">
    <property type="entry name" value="Glyco_hydro_1"/>
</dbReference>
<dbReference type="PANTHER" id="PTHR10353:SF36">
    <property type="entry name" value="LP05116P"/>
    <property type="match status" value="1"/>
</dbReference>
<accession>A0A9P6ZHR4</accession>
<reference evidence="6" key="1">
    <citation type="journal article" date="2020" name="New Phytol.">
        <title>Comparative genomics reveals dynamic genome evolution in host specialist ectomycorrhizal fungi.</title>
        <authorList>
            <person name="Lofgren L.A."/>
            <person name="Nguyen N.H."/>
            <person name="Vilgalys R."/>
            <person name="Ruytinx J."/>
            <person name="Liao H.L."/>
            <person name="Branco S."/>
            <person name="Kuo A."/>
            <person name="LaButti K."/>
            <person name="Lipzen A."/>
            <person name="Andreopoulos W."/>
            <person name="Pangilinan J."/>
            <person name="Riley R."/>
            <person name="Hundley H."/>
            <person name="Na H."/>
            <person name="Barry K."/>
            <person name="Grigoriev I.V."/>
            <person name="Stajich J.E."/>
            <person name="Kennedy P.G."/>
        </authorList>
    </citation>
    <scope>NUCLEOTIDE SEQUENCE</scope>
    <source>
        <strain evidence="6">DOB743</strain>
    </source>
</reference>
<keyword evidence="7" id="KW-1185">Reference proteome</keyword>
<dbReference type="OrthoDB" id="3268005at2759"/>
<organism evidence="6 7">
    <name type="scientific">Suillus placidus</name>
    <dbReference type="NCBI Taxonomy" id="48579"/>
    <lineage>
        <taxon>Eukaryota</taxon>
        <taxon>Fungi</taxon>
        <taxon>Dikarya</taxon>
        <taxon>Basidiomycota</taxon>
        <taxon>Agaricomycotina</taxon>
        <taxon>Agaricomycetes</taxon>
        <taxon>Agaricomycetidae</taxon>
        <taxon>Boletales</taxon>
        <taxon>Suillineae</taxon>
        <taxon>Suillaceae</taxon>
        <taxon>Suillus</taxon>
    </lineage>
</organism>
<evidence type="ECO:0000256" key="1">
    <source>
        <dbReference type="ARBA" id="ARBA00010838"/>
    </source>
</evidence>
<name>A0A9P6ZHR4_9AGAM</name>